<keyword evidence="2" id="KW-1185">Reference proteome</keyword>
<comment type="caution">
    <text evidence="1">The sequence shown here is derived from an EMBL/GenBank/DDBJ whole genome shotgun (WGS) entry which is preliminary data.</text>
</comment>
<name>A0ABM9XMR3_9CORY</name>
<dbReference type="Proteomes" id="UP000006237">
    <property type="component" value="Unassembled WGS sequence"/>
</dbReference>
<gene>
    <name evidence="1" type="ORF">HMPREF0293_2038</name>
</gene>
<accession>A0ABM9XMR3</accession>
<protein>
    <submittedName>
        <fullName evidence="1">Uncharacterized protein</fullName>
    </submittedName>
</protein>
<organism evidence="1 2">
    <name type="scientific">Corynebacterium glucuronolyticum ATCC 51866</name>
    <dbReference type="NCBI Taxonomy" id="548478"/>
    <lineage>
        <taxon>Bacteria</taxon>
        <taxon>Bacillati</taxon>
        <taxon>Actinomycetota</taxon>
        <taxon>Actinomycetes</taxon>
        <taxon>Mycobacteriales</taxon>
        <taxon>Corynebacteriaceae</taxon>
        <taxon>Corynebacterium</taxon>
    </lineage>
</organism>
<evidence type="ECO:0000313" key="1">
    <source>
        <dbReference type="EMBL" id="EEI62457.1"/>
    </source>
</evidence>
<sequence>MDEPFCLFQAGWSAGAGAEGVVMAAGAEYIEISPNVYEKARCGLKDRPEVKMRLR</sequence>
<reference evidence="1 2" key="1">
    <citation type="submission" date="2009-01" db="EMBL/GenBank/DDBJ databases">
        <authorList>
            <person name="Qin X."/>
            <person name="Bachman B."/>
            <person name="Battles P."/>
            <person name="Bell A."/>
            <person name="Bess C."/>
            <person name="Bickham C."/>
            <person name="Chaboub L."/>
            <person name="Chen D."/>
            <person name="Coyle M."/>
            <person name="Deiros D.R."/>
            <person name="Dinh H."/>
            <person name="Forbes L."/>
            <person name="Fowler G."/>
            <person name="Francisco L."/>
            <person name="Fu Q."/>
            <person name="Gubbala S."/>
            <person name="Hale W."/>
            <person name="Han Y."/>
            <person name="Hemphill L."/>
            <person name="Highlander S.K."/>
            <person name="Hirani K."/>
            <person name="Hogues M."/>
            <person name="Jackson L."/>
            <person name="Jakkamsetti A."/>
            <person name="Javaid M."/>
            <person name="Jiang H."/>
            <person name="Korchina V."/>
            <person name="Kovar C."/>
            <person name="Lara F."/>
            <person name="Lee S."/>
            <person name="Mata R."/>
            <person name="Mathew T."/>
            <person name="Moen C."/>
            <person name="Morales K."/>
            <person name="Munidasa M."/>
            <person name="Nazareth L."/>
            <person name="Ngo R."/>
            <person name="Nguyen L."/>
            <person name="Okwuonu G."/>
            <person name="Ongeri F."/>
            <person name="Patil S."/>
            <person name="Petrosino J."/>
            <person name="Pham C."/>
            <person name="Pham P."/>
            <person name="Pu L.-L."/>
            <person name="Puazo M."/>
            <person name="Raj R."/>
            <person name="Reid J."/>
            <person name="Rouhana J."/>
            <person name="Saada N."/>
            <person name="Shang Y."/>
            <person name="Simmons D."/>
            <person name="Thornton R."/>
            <person name="Warren J."/>
            <person name="Weissenberger G."/>
            <person name="Zhang J."/>
            <person name="Zhang L."/>
            <person name="Zhou C."/>
            <person name="Zhu D."/>
            <person name="Muzny D."/>
            <person name="Worley K."/>
            <person name="Gibbs R."/>
        </authorList>
    </citation>
    <scope>NUCLEOTIDE SEQUENCE [LARGE SCALE GENOMIC DNA]</scope>
    <source>
        <strain evidence="1 2">ATCC 51866</strain>
    </source>
</reference>
<evidence type="ECO:0000313" key="2">
    <source>
        <dbReference type="Proteomes" id="UP000006237"/>
    </source>
</evidence>
<dbReference type="EMBL" id="ACHF01000105">
    <property type="protein sequence ID" value="EEI62457.1"/>
    <property type="molecule type" value="Genomic_DNA"/>
</dbReference>
<proteinExistence type="predicted"/>